<gene>
    <name evidence="2" type="ORF">FFLO_05364</name>
</gene>
<feature type="compositionally biased region" description="Basic and acidic residues" evidence="1">
    <location>
        <begin position="127"/>
        <end position="144"/>
    </location>
</feature>
<keyword evidence="3" id="KW-1185">Reference proteome</keyword>
<evidence type="ECO:0000256" key="1">
    <source>
        <dbReference type="SAM" id="MobiDB-lite"/>
    </source>
</evidence>
<accession>A0A8K0JHH4</accession>
<name>A0A8K0JHH4_9TREE</name>
<dbReference type="EMBL" id="JABELV010000133">
    <property type="protein sequence ID" value="KAG7529874.1"/>
    <property type="molecule type" value="Genomic_DNA"/>
</dbReference>
<organism evidence="2 3">
    <name type="scientific">Filobasidium floriforme</name>
    <dbReference type="NCBI Taxonomy" id="5210"/>
    <lineage>
        <taxon>Eukaryota</taxon>
        <taxon>Fungi</taxon>
        <taxon>Dikarya</taxon>
        <taxon>Basidiomycota</taxon>
        <taxon>Agaricomycotina</taxon>
        <taxon>Tremellomycetes</taxon>
        <taxon>Filobasidiales</taxon>
        <taxon>Filobasidiaceae</taxon>
        <taxon>Filobasidium</taxon>
    </lineage>
</organism>
<evidence type="ECO:0000313" key="3">
    <source>
        <dbReference type="Proteomes" id="UP000812966"/>
    </source>
</evidence>
<sequence>MEGRSGSARWGHDGYLNREHSRIEAEENKRKDSIGATIHKNEKEEITKYESNRKDHERPTETELQDEHFAFRTWLGAKTKTSEACYLFRIPFDVFDHYMEYKHHEKNYKDVSSAGDNQGRSPMRNVSESHEREMTRKEQHDFAEQRWERGPVKTLAKKRAAMKEDFLDKVIGEVAPLQSKDILHMDILRDYPLLAAFIYRSTTGTRTSTHKKEKTKITTSYAQEKYCKKITQIIERHMKAALTRIKEKETPTGQAKESGPSSAVQGGGTSTGHAQAEKRKYEGSHARNKRLRYSNYRDGKCLS</sequence>
<feature type="region of interest" description="Disordered" evidence="1">
    <location>
        <begin position="110"/>
        <end position="144"/>
    </location>
</feature>
<feature type="region of interest" description="Disordered" evidence="1">
    <location>
        <begin position="1"/>
        <end position="63"/>
    </location>
</feature>
<reference evidence="2" key="1">
    <citation type="submission" date="2020-04" db="EMBL/GenBank/DDBJ databases">
        <title>Analysis of mating type loci in Filobasidium floriforme.</title>
        <authorList>
            <person name="Nowrousian M."/>
        </authorList>
    </citation>
    <scope>NUCLEOTIDE SEQUENCE</scope>
    <source>
        <strain evidence="2">CBS 6242</strain>
    </source>
</reference>
<protein>
    <submittedName>
        <fullName evidence="2">Uncharacterized protein</fullName>
    </submittedName>
</protein>
<feature type="compositionally biased region" description="Basic and acidic residues" evidence="1">
    <location>
        <begin position="275"/>
        <end position="285"/>
    </location>
</feature>
<comment type="caution">
    <text evidence="2">The sequence shown here is derived from an EMBL/GenBank/DDBJ whole genome shotgun (WGS) entry which is preliminary data.</text>
</comment>
<feature type="compositionally biased region" description="Polar residues" evidence="1">
    <location>
        <begin position="114"/>
        <end position="126"/>
    </location>
</feature>
<evidence type="ECO:0000313" key="2">
    <source>
        <dbReference type="EMBL" id="KAG7529874.1"/>
    </source>
</evidence>
<dbReference type="AlphaFoldDB" id="A0A8K0JHH4"/>
<feature type="compositionally biased region" description="Polar residues" evidence="1">
    <location>
        <begin position="251"/>
        <end position="264"/>
    </location>
</feature>
<dbReference type="Proteomes" id="UP000812966">
    <property type="component" value="Unassembled WGS sequence"/>
</dbReference>
<feature type="compositionally biased region" description="Basic and acidic residues" evidence="1">
    <location>
        <begin position="10"/>
        <end position="63"/>
    </location>
</feature>
<proteinExistence type="predicted"/>
<feature type="region of interest" description="Disordered" evidence="1">
    <location>
        <begin position="247"/>
        <end position="303"/>
    </location>
</feature>